<comment type="subcellular location">
    <subcellularLocation>
        <location evidence="1 10">Golgi apparatus membrane</location>
        <topology evidence="1 10">Single-pass type II membrane protein</topology>
    </subcellularLocation>
</comment>
<dbReference type="Gene3D" id="3.90.550.50">
    <property type="match status" value="1"/>
</dbReference>
<protein>
    <recommendedName>
        <fullName evidence="10">Hexosyltransferase</fullName>
        <ecNumber evidence="10">2.4.1.-</ecNumber>
    </recommendedName>
</protein>
<reference evidence="12" key="1">
    <citation type="journal article" date="2022" name="G3 (Bethesda)">
        <title>High quality genome of the basidiomycete yeast Dioszegia hungarica PDD-24b-2 isolated from cloud water.</title>
        <authorList>
            <person name="Jarrige D."/>
            <person name="Haridas S."/>
            <person name="Bleykasten-Grosshans C."/>
            <person name="Joly M."/>
            <person name="Nadalig T."/>
            <person name="Sancelme M."/>
            <person name="Vuilleumier S."/>
            <person name="Grigoriev I.V."/>
            <person name="Amato P."/>
            <person name="Bringel F."/>
        </authorList>
    </citation>
    <scope>NUCLEOTIDE SEQUENCE</scope>
    <source>
        <strain evidence="12">PDD-24b-2</strain>
    </source>
</reference>
<dbReference type="EC" id="2.4.1.-" evidence="10"/>
<feature type="region of interest" description="Disordered" evidence="11">
    <location>
        <begin position="1"/>
        <end position="23"/>
    </location>
</feature>
<evidence type="ECO:0000256" key="7">
    <source>
        <dbReference type="ARBA" id="ARBA00022989"/>
    </source>
</evidence>
<keyword evidence="9 10" id="KW-0472">Membrane</keyword>
<keyword evidence="3 10" id="KW-0328">Glycosyltransferase</keyword>
<keyword evidence="7 10" id="KW-1133">Transmembrane helix</keyword>
<feature type="region of interest" description="Disordered" evidence="11">
    <location>
        <begin position="421"/>
        <end position="448"/>
    </location>
</feature>
<evidence type="ECO:0000256" key="2">
    <source>
        <dbReference type="ARBA" id="ARBA00008661"/>
    </source>
</evidence>
<keyword evidence="4" id="KW-0808">Transferase</keyword>
<evidence type="ECO:0000256" key="5">
    <source>
        <dbReference type="ARBA" id="ARBA00022692"/>
    </source>
</evidence>
<dbReference type="RefSeq" id="XP_052941655.1">
    <property type="nucleotide sequence ID" value="XM_053086435.1"/>
</dbReference>
<accession>A0AA38GZN4</accession>
<evidence type="ECO:0000256" key="8">
    <source>
        <dbReference type="ARBA" id="ARBA00023034"/>
    </source>
</evidence>
<feature type="compositionally biased region" description="Basic and acidic residues" evidence="11">
    <location>
        <begin position="427"/>
        <end position="439"/>
    </location>
</feature>
<evidence type="ECO:0000256" key="4">
    <source>
        <dbReference type="ARBA" id="ARBA00022679"/>
    </source>
</evidence>
<evidence type="ECO:0000256" key="6">
    <source>
        <dbReference type="ARBA" id="ARBA00022968"/>
    </source>
</evidence>
<keyword evidence="13" id="KW-1185">Reference proteome</keyword>
<evidence type="ECO:0000256" key="1">
    <source>
        <dbReference type="ARBA" id="ARBA00004323"/>
    </source>
</evidence>
<dbReference type="EMBL" id="JAKWFO010000016">
    <property type="protein sequence ID" value="KAI9631878.1"/>
    <property type="molecule type" value="Genomic_DNA"/>
</dbReference>
<evidence type="ECO:0000256" key="10">
    <source>
        <dbReference type="RuleBase" id="RU363063"/>
    </source>
</evidence>
<dbReference type="GeneID" id="77725636"/>
<dbReference type="PANTHER" id="PTHR11214:SF351">
    <property type="entry name" value="BETA-1,3-GALACTOSYLTRANSFERASE PVG3"/>
    <property type="match status" value="1"/>
</dbReference>
<evidence type="ECO:0000256" key="11">
    <source>
        <dbReference type="SAM" id="MobiDB-lite"/>
    </source>
</evidence>
<comment type="caution">
    <text evidence="12">The sequence shown here is derived from an EMBL/GenBank/DDBJ whole genome shotgun (WGS) entry which is preliminary data.</text>
</comment>
<name>A0AA38GZN4_9TREE</name>
<feature type="transmembrane region" description="Helical" evidence="10">
    <location>
        <begin position="50"/>
        <end position="69"/>
    </location>
</feature>
<feature type="compositionally biased region" description="Low complexity" evidence="11">
    <location>
        <begin position="1"/>
        <end position="19"/>
    </location>
</feature>
<evidence type="ECO:0000313" key="12">
    <source>
        <dbReference type="EMBL" id="KAI9631878.1"/>
    </source>
</evidence>
<comment type="similarity">
    <text evidence="2 10">Belongs to the glycosyltransferase 31 family.</text>
</comment>
<gene>
    <name evidence="12" type="ORF">MKK02DRAFT_21587</name>
</gene>
<organism evidence="12 13">
    <name type="scientific">Dioszegia hungarica</name>
    <dbReference type="NCBI Taxonomy" id="4972"/>
    <lineage>
        <taxon>Eukaryota</taxon>
        <taxon>Fungi</taxon>
        <taxon>Dikarya</taxon>
        <taxon>Basidiomycota</taxon>
        <taxon>Agaricomycotina</taxon>
        <taxon>Tremellomycetes</taxon>
        <taxon>Tremellales</taxon>
        <taxon>Bulleribasidiaceae</taxon>
        <taxon>Dioszegia</taxon>
    </lineage>
</organism>
<keyword evidence="5 10" id="KW-0812">Transmembrane</keyword>
<dbReference type="GO" id="GO:0000139">
    <property type="term" value="C:Golgi membrane"/>
    <property type="evidence" value="ECO:0007669"/>
    <property type="project" value="UniProtKB-SubCell"/>
</dbReference>
<evidence type="ECO:0000256" key="3">
    <source>
        <dbReference type="ARBA" id="ARBA00022676"/>
    </source>
</evidence>
<proteinExistence type="inferred from homology"/>
<dbReference type="Proteomes" id="UP001164286">
    <property type="component" value="Unassembled WGS sequence"/>
</dbReference>
<evidence type="ECO:0000313" key="13">
    <source>
        <dbReference type="Proteomes" id="UP001164286"/>
    </source>
</evidence>
<sequence>MRPRTLSHSASASSSHALAYPSQPTRPPLFRRLLLSPRSLLLPSVRLKTSLYALSLLILGLIFLALNAATLSSTHSPAVHEEGYNTIPAEVGLADSGAGKSAAVGQVTNGGKVEKEEVSRSFEEPDFALLSGKQPSEVGCDVPLAGEGNGGDEGKLVFLGIFSAADKKDRRDLYRKVILPDFPPSLVTVKFILGLPPYPEKPISQEALTRTQFLRKLQAENQEHGDMVILPVVDNIDLGKTHAYFKWVAKEFAGKGRVKDRPRFVMKADDDTILVMPNVISAFKNLDCSENVYWGTSAGCSHYFGNYFRGLAYAMSWPLVSWIGSADMPPAHIIKIEDARTGQWLRHLDPVTDPIRRIDMGWTMGDYNQLDVTVETVALHWLKWDDWVSEQHDRLLGIWAAADRPYTAEHGVEPRLSIAKGKMTPQEAEKEHQRQKELGWDVNGNLER</sequence>
<dbReference type="GO" id="GO:0051072">
    <property type="term" value="P:4,6-pyruvylated galactose residue biosynthetic process"/>
    <property type="evidence" value="ECO:0007669"/>
    <property type="project" value="TreeGrafter"/>
</dbReference>
<keyword evidence="6 10" id="KW-0735">Signal-anchor</keyword>
<evidence type="ECO:0000256" key="9">
    <source>
        <dbReference type="ARBA" id="ARBA00023136"/>
    </source>
</evidence>
<dbReference type="PANTHER" id="PTHR11214">
    <property type="entry name" value="BETA-1,3-N-ACETYLGLUCOSAMINYLTRANSFERASE"/>
    <property type="match status" value="1"/>
</dbReference>
<dbReference type="InterPro" id="IPR002659">
    <property type="entry name" value="Glyco_trans_31"/>
</dbReference>
<dbReference type="AlphaFoldDB" id="A0AA38GZN4"/>
<keyword evidence="8 10" id="KW-0333">Golgi apparatus</keyword>
<dbReference type="GO" id="GO:0016758">
    <property type="term" value="F:hexosyltransferase activity"/>
    <property type="evidence" value="ECO:0007669"/>
    <property type="project" value="InterPro"/>
</dbReference>